<evidence type="ECO:0000313" key="3">
    <source>
        <dbReference type="Proteomes" id="UP000808349"/>
    </source>
</evidence>
<feature type="region of interest" description="Disordered" evidence="1">
    <location>
        <begin position="92"/>
        <end position="115"/>
    </location>
</feature>
<reference evidence="2 3" key="1">
    <citation type="submission" date="2020-10" db="EMBL/GenBank/DDBJ databases">
        <title>Connecting structure to function with the recovery of over 1000 high-quality activated sludge metagenome-assembled genomes encoding full-length rRNA genes using long-read sequencing.</title>
        <authorList>
            <person name="Singleton C.M."/>
            <person name="Petriglieri F."/>
            <person name="Kristensen J.M."/>
            <person name="Kirkegaard R.H."/>
            <person name="Michaelsen T.Y."/>
            <person name="Andersen M.H."/>
            <person name="Karst S.M."/>
            <person name="Dueholm M.S."/>
            <person name="Nielsen P.H."/>
            <person name="Albertsen M."/>
        </authorList>
    </citation>
    <scope>NUCLEOTIDE SEQUENCE [LARGE SCALE GENOMIC DNA]</scope>
    <source>
        <strain evidence="2">Ribe_18-Q3-R11-54_BAT3C.373</strain>
    </source>
</reference>
<name>A0A9D7S9U8_9BACT</name>
<evidence type="ECO:0000313" key="2">
    <source>
        <dbReference type="EMBL" id="MBK9717772.1"/>
    </source>
</evidence>
<sequence length="141" mass="15406">MKQKIVYFAMIFGILFPSFKISSQQTIRDNINSLPTKDGTYPVFSDKGKTMTISVILQQGKIKSFVAFDIKGNALPIELIQGNIISNGGALAKPVSPAPKKKKPSKKPPPPPTEDYCEICVTFIDGKKVCEPIDCATIDSK</sequence>
<gene>
    <name evidence="2" type="ORF">IPO85_09705</name>
</gene>
<comment type="caution">
    <text evidence="2">The sequence shown here is derived from an EMBL/GenBank/DDBJ whole genome shotgun (WGS) entry which is preliminary data.</text>
</comment>
<dbReference type="AlphaFoldDB" id="A0A9D7S9U8"/>
<proteinExistence type="predicted"/>
<protein>
    <submittedName>
        <fullName evidence="2">Uncharacterized protein</fullName>
    </submittedName>
</protein>
<dbReference type="EMBL" id="JADKFW010000005">
    <property type="protein sequence ID" value="MBK9717772.1"/>
    <property type="molecule type" value="Genomic_DNA"/>
</dbReference>
<accession>A0A9D7S9U8</accession>
<dbReference type="Proteomes" id="UP000808349">
    <property type="component" value="Unassembled WGS sequence"/>
</dbReference>
<evidence type="ECO:0000256" key="1">
    <source>
        <dbReference type="SAM" id="MobiDB-lite"/>
    </source>
</evidence>
<organism evidence="2 3">
    <name type="scientific">Candidatus Defluviibacterium haderslevense</name>
    <dbReference type="NCBI Taxonomy" id="2981993"/>
    <lineage>
        <taxon>Bacteria</taxon>
        <taxon>Pseudomonadati</taxon>
        <taxon>Bacteroidota</taxon>
        <taxon>Saprospiria</taxon>
        <taxon>Saprospirales</taxon>
        <taxon>Saprospiraceae</taxon>
        <taxon>Candidatus Defluviibacterium</taxon>
    </lineage>
</organism>